<organism evidence="2 3">
    <name type="scientific">Vibrio pomeroyi</name>
    <dbReference type="NCBI Taxonomy" id="198832"/>
    <lineage>
        <taxon>Bacteria</taxon>
        <taxon>Pseudomonadati</taxon>
        <taxon>Pseudomonadota</taxon>
        <taxon>Gammaproteobacteria</taxon>
        <taxon>Vibrionales</taxon>
        <taxon>Vibrionaceae</taxon>
        <taxon>Vibrio</taxon>
    </lineage>
</organism>
<evidence type="ECO:0000259" key="1">
    <source>
        <dbReference type="Pfam" id="PF07693"/>
    </source>
</evidence>
<accession>A0ABV4N468</accession>
<dbReference type="Proteomes" id="UP001570071">
    <property type="component" value="Unassembled WGS sequence"/>
</dbReference>
<evidence type="ECO:0000313" key="3">
    <source>
        <dbReference type="Proteomes" id="UP001570071"/>
    </source>
</evidence>
<dbReference type="Pfam" id="PF07693">
    <property type="entry name" value="KAP_NTPase"/>
    <property type="match status" value="1"/>
</dbReference>
<sequence>MQQYVSIDWSEPKTINGVVYPEDTLGRQKYAQYLSNYLASKGYDETKNGDERKHNYVLNLNSEWGSGKTYFLKRWSEDLKKHHPVVYVDAWQQDYSDDPLMAVIASMIHQLREQSGKAVQDVRFKAPRKLLGLLKAAAPAVAGGLTKRYLGIDPVKIMEASGEGDIGETIEDEEGNKIDMGSAASKMVSHLIDEHTAKFEAVESLKHSIEQWVEAAKANKTNSNKSYPAFVFIDELDRCRPSYAVEMLETIKHIFDIPGVVFVVATDTIQLQHAVKAIYGVGFNADVYLGRFFDARYSLKTMLYDQLLATHCNMDSLSFSTLSKRGIQVWPTSEREYENSNFAVIYRAFELSPRDAIQTTERLISVISGISEGKSINLYFLAILMCFSLKNRTFYEKLQNEALLVNESSYQNSFLSEIDYKLRWRGLLLNLKIEPTVYVSDFYSASSAHGVANQFVDGNYLVQIRDLFVTSHRSASDHVASKRHHDDAKSRLYKVLGLRKYNRDTWKQGTEENIKDWVHVIAYQLNHSSLVDLAYYQDLVELSTSLET</sequence>
<dbReference type="SUPFAM" id="SSF52540">
    <property type="entry name" value="P-loop containing nucleoside triphosphate hydrolases"/>
    <property type="match status" value="1"/>
</dbReference>
<dbReference type="EMBL" id="JBFSSG010000101">
    <property type="protein sequence ID" value="MEZ8724186.1"/>
    <property type="molecule type" value="Genomic_DNA"/>
</dbReference>
<reference evidence="2 3" key="1">
    <citation type="journal article" date="2024" name="ISME J.">
        <title>Tailless and filamentous prophages are predominant in marine Vibrio.</title>
        <authorList>
            <person name="Steensen K."/>
            <person name="Seneca J."/>
            <person name="Bartlau N."/>
            <person name="Yu X.A."/>
            <person name="Hussain F.A."/>
            <person name="Polz M.F."/>
        </authorList>
    </citation>
    <scope>NUCLEOTIDE SEQUENCE [LARGE SCALE GENOMIC DNA]</scope>
    <source>
        <strain evidence="2 3">10N.239.312.F12</strain>
    </source>
</reference>
<name>A0ABV4N468_9VIBR</name>
<protein>
    <submittedName>
        <fullName evidence="2">P-loop NTPase fold protein</fullName>
    </submittedName>
</protein>
<keyword evidence="3" id="KW-1185">Reference proteome</keyword>
<dbReference type="Gene3D" id="3.40.50.300">
    <property type="entry name" value="P-loop containing nucleotide triphosphate hydrolases"/>
    <property type="match status" value="1"/>
</dbReference>
<evidence type="ECO:0000313" key="2">
    <source>
        <dbReference type="EMBL" id="MEZ8724186.1"/>
    </source>
</evidence>
<gene>
    <name evidence="2" type="ORF">AB6D66_24220</name>
</gene>
<proteinExistence type="predicted"/>
<dbReference type="RefSeq" id="WP_372126511.1">
    <property type="nucleotide sequence ID" value="NZ_JBFSSG010000101.1"/>
</dbReference>
<comment type="caution">
    <text evidence="2">The sequence shown here is derived from an EMBL/GenBank/DDBJ whole genome shotgun (WGS) entry which is preliminary data.</text>
</comment>
<dbReference type="InterPro" id="IPR011646">
    <property type="entry name" value="KAP_P-loop"/>
</dbReference>
<dbReference type="InterPro" id="IPR027417">
    <property type="entry name" value="P-loop_NTPase"/>
</dbReference>
<feature type="domain" description="KAP NTPase" evidence="1">
    <location>
        <begin position="43"/>
        <end position="293"/>
    </location>
</feature>